<keyword evidence="4" id="KW-1185">Reference proteome</keyword>
<feature type="compositionally biased region" description="Low complexity" evidence="1">
    <location>
        <begin position="96"/>
        <end position="107"/>
    </location>
</feature>
<feature type="transmembrane region" description="Helical" evidence="2">
    <location>
        <begin position="12"/>
        <end position="32"/>
    </location>
</feature>
<dbReference type="EMBL" id="JARKIF010000223">
    <property type="protein sequence ID" value="KAJ7602532.1"/>
    <property type="molecule type" value="Genomic_DNA"/>
</dbReference>
<evidence type="ECO:0000256" key="1">
    <source>
        <dbReference type="SAM" id="MobiDB-lite"/>
    </source>
</evidence>
<keyword evidence="2" id="KW-1133">Transmembrane helix</keyword>
<dbReference type="Proteomes" id="UP001221142">
    <property type="component" value="Unassembled WGS sequence"/>
</dbReference>
<organism evidence="3 4">
    <name type="scientific">Roridomyces roridus</name>
    <dbReference type="NCBI Taxonomy" id="1738132"/>
    <lineage>
        <taxon>Eukaryota</taxon>
        <taxon>Fungi</taxon>
        <taxon>Dikarya</taxon>
        <taxon>Basidiomycota</taxon>
        <taxon>Agaricomycotina</taxon>
        <taxon>Agaricomycetes</taxon>
        <taxon>Agaricomycetidae</taxon>
        <taxon>Agaricales</taxon>
        <taxon>Marasmiineae</taxon>
        <taxon>Mycenaceae</taxon>
        <taxon>Roridomyces</taxon>
    </lineage>
</organism>
<evidence type="ECO:0000256" key="2">
    <source>
        <dbReference type="SAM" id="Phobius"/>
    </source>
</evidence>
<evidence type="ECO:0000313" key="4">
    <source>
        <dbReference type="Proteomes" id="UP001221142"/>
    </source>
</evidence>
<accession>A0AAD7F7G5</accession>
<keyword evidence="2" id="KW-0812">Transmembrane</keyword>
<sequence>MTSLPPAARVLALILALTLTLMGAEYVAFTALRALRGLAATRRFLLFFAISISVVCVWHFLSDDEADEDEGLFHDLDDDAVSTTSLESEDARSKAPSRSLSSRGRPSLVHDYLPTVPRAPYTSPLPTSFSPQYTTPPPIYMISPPYSHTNLAPSYSFTARFASLSSYNQPTTSKPPPLKPSDYVCPGRARTNVSRDPYAHLRSRDERFRVCTGLLFPDAVPMATLLPSDSVSVLHPRPVVDDPEEADIPRSTVPEVFARGAVDAYAFDGGHSSPDFVPVPAAWSYLQSEVPIPDSDAYPHWMPAFASPLSPSPPPLQRSAYGQDQGAASSAPRQKIARPRPRRGRPTAPPPRKWN</sequence>
<proteinExistence type="predicted"/>
<evidence type="ECO:0000313" key="3">
    <source>
        <dbReference type="EMBL" id="KAJ7602532.1"/>
    </source>
</evidence>
<feature type="region of interest" description="Disordered" evidence="1">
    <location>
        <begin position="304"/>
        <end position="355"/>
    </location>
</feature>
<comment type="caution">
    <text evidence="3">The sequence shown here is derived from an EMBL/GenBank/DDBJ whole genome shotgun (WGS) entry which is preliminary data.</text>
</comment>
<feature type="transmembrane region" description="Helical" evidence="2">
    <location>
        <begin position="44"/>
        <end position="61"/>
    </location>
</feature>
<feature type="region of interest" description="Disordered" evidence="1">
    <location>
        <begin position="83"/>
        <end position="110"/>
    </location>
</feature>
<protein>
    <submittedName>
        <fullName evidence="3">Uncharacterized protein</fullName>
    </submittedName>
</protein>
<gene>
    <name evidence="3" type="ORF">FB45DRAFT_232684</name>
</gene>
<keyword evidence="2" id="KW-0472">Membrane</keyword>
<name>A0AAD7F7G5_9AGAR</name>
<feature type="compositionally biased region" description="Basic residues" evidence="1">
    <location>
        <begin position="335"/>
        <end position="345"/>
    </location>
</feature>
<reference evidence="3" key="1">
    <citation type="submission" date="2023-03" db="EMBL/GenBank/DDBJ databases">
        <title>Massive genome expansion in bonnet fungi (Mycena s.s.) driven by repeated elements and novel gene families across ecological guilds.</title>
        <authorList>
            <consortium name="Lawrence Berkeley National Laboratory"/>
            <person name="Harder C.B."/>
            <person name="Miyauchi S."/>
            <person name="Viragh M."/>
            <person name="Kuo A."/>
            <person name="Thoen E."/>
            <person name="Andreopoulos B."/>
            <person name="Lu D."/>
            <person name="Skrede I."/>
            <person name="Drula E."/>
            <person name="Henrissat B."/>
            <person name="Morin E."/>
            <person name="Kohler A."/>
            <person name="Barry K."/>
            <person name="LaButti K."/>
            <person name="Morin E."/>
            <person name="Salamov A."/>
            <person name="Lipzen A."/>
            <person name="Mereny Z."/>
            <person name="Hegedus B."/>
            <person name="Baldrian P."/>
            <person name="Stursova M."/>
            <person name="Weitz H."/>
            <person name="Taylor A."/>
            <person name="Grigoriev I.V."/>
            <person name="Nagy L.G."/>
            <person name="Martin F."/>
            <person name="Kauserud H."/>
        </authorList>
    </citation>
    <scope>NUCLEOTIDE SEQUENCE</scope>
    <source>
        <strain evidence="3">9284</strain>
    </source>
</reference>
<dbReference type="AlphaFoldDB" id="A0AAD7F7G5"/>